<evidence type="ECO:0000313" key="1">
    <source>
        <dbReference type="EMBL" id="KAI9909155.1"/>
    </source>
</evidence>
<dbReference type="EMBL" id="CM047586">
    <property type="protein sequence ID" value="KAI9909155.1"/>
    <property type="molecule type" value="Genomic_DNA"/>
</dbReference>
<organism evidence="1 2">
    <name type="scientific">Peronosclerospora sorghi</name>
    <dbReference type="NCBI Taxonomy" id="230839"/>
    <lineage>
        <taxon>Eukaryota</taxon>
        <taxon>Sar</taxon>
        <taxon>Stramenopiles</taxon>
        <taxon>Oomycota</taxon>
        <taxon>Peronosporomycetes</taxon>
        <taxon>Peronosporales</taxon>
        <taxon>Peronosporaceae</taxon>
        <taxon>Peronosclerospora</taxon>
    </lineage>
</organism>
<reference evidence="1 2" key="1">
    <citation type="journal article" date="2022" name="bioRxiv">
        <title>The genome of the oomycete Peronosclerospora sorghi, a cosmopolitan pathogen of maize and sorghum, is inflated with dispersed pseudogenes.</title>
        <authorList>
            <person name="Fletcher K."/>
            <person name="Martin F."/>
            <person name="Isakeit T."/>
            <person name="Cavanaugh K."/>
            <person name="Magill C."/>
            <person name="Michelmore R."/>
        </authorList>
    </citation>
    <scope>NUCLEOTIDE SEQUENCE [LARGE SCALE GENOMIC DNA]</scope>
    <source>
        <strain evidence="1">P6</strain>
    </source>
</reference>
<protein>
    <submittedName>
        <fullName evidence="1">Uncharacterized protein</fullName>
    </submittedName>
</protein>
<sequence length="74" mass="8318">MMRVVESEPRWKVQVEGTKKANDHVIDVEVNAEKKMKQQGKLCGVFCALVGANRWKCTSDRPPECGPSLLLSFL</sequence>
<keyword evidence="2" id="KW-1185">Reference proteome</keyword>
<dbReference type="Proteomes" id="UP001163321">
    <property type="component" value="Chromosome 7"/>
</dbReference>
<comment type="caution">
    <text evidence="1">The sequence shown here is derived from an EMBL/GenBank/DDBJ whole genome shotgun (WGS) entry which is preliminary data.</text>
</comment>
<accession>A0ACC0VT63</accession>
<gene>
    <name evidence="1" type="ORF">PsorP6_014850</name>
</gene>
<name>A0ACC0VT63_9STRA</name>
<proteinExistence type="predicted"/>
<evidence type="ECO:0000313" key="2">
    <source>
        <dbReference type="Proteomes" id="UP001163321"/>
    </source>
</evidence>